<reference evidence="5 6" key="1">
    <citation type="submission" date="2021-01" db="EMBL/GenBank/DDBJ databases">
        <title>Streptomyces acididurans sp. nov., isolated from a peat swamp forest soil.</title>
        <authorList>
            <person name="Chantavorakit T."/>
            <person name="Duangmal K."/>
        </authorList>
    </citation>
    <scope>NUCLEOTIDE SEQUENCE [LARGE SCALE GENOMIC DNA]</scope>
    <source>
        <strain evidence="5 6">KK5PA1</strain>
    </source>
</reference>
<keyword evidence="6" id="KW-1185">Reference proteome</keyword>
<protein>
    <recommendedName>
        <fullName evidence="4">Hydrogenase maturation factor HypA</fullName>
    </recommendedName>
</protein>
<comment type="caution">
    <text evidence="5">The sequence shown here is derived from an EMBL/GenBank/DDBJ whole genome shotgun (WGS) entry which is preliminary data.</text>
</comment>
<evidence type="ECO:0000256" key="4">
    <source>
        <dbReference type="HAMAP-Rule" id="MF_00213"/>
    </source>
</evidence>
<feature type="binding site" evidence="4">
    <location>
        <position position="2"/>
    </location>
    <ligand>
        <name>Ni(2+)</name>
        <dbReference type="ChEBI" id="CHEBI:49786"/>
    </ligand>
</feature>
<accession>A0ABS2U3R1</accession>
<evidence type="ECO:0000256" key="1">
    <source>
        <dbReference type="ARBA" id="ARBA00022596"/>
    </source>
</evidence>
<keyword evidence="1 4" id="KW-0533">Nickel</keyword>
<feature type="binding site" evidence="4">
    <location>
        <position position="73"/>
    </location>
    <ligand>
        <name>Zn(2+)</name>
        <dbReference type="ChEBI" id="CHEBI:29105"/>
    </ligand>
</feature>
<evidence type="ECO:0000256" key="3">
    <source>
        <dbReference type="ARBA" id="ARBA00022833"/>
    </source>
</evidence>
<dbReference type="Gene3D" id="3.30.2320.80">
    <property type="match status" value="1"/>
</dbReference>
<feature type="binding site" evidence="4">
    <location>
        <position position="93"/>
    </location>
    <ligand>
        <name>Zn(2+)</name>
        <dbReference type="ChEBI" id="CHEBI:29105"/>
    </ligand>
</feature>
<proteinExistence type="inferred from homology"/>
<dbReference type="PIRSF" id="PIRSF004761">
    <property type="entry name" value="Hydrgn_mat_HypA"/>
    <property type="match status" value="1"/>
</dbReference>
<dbReference type="PANTHER" id="PTHR34535">
    <property type="entry name" value="HYDROGENASE MATURATION FACTOR HYPA"/>
    <property type="match status" value="1"/>
</dbReference>
<feature type="binding site" evidence="4">
    <location>
        <position position="79"/>
    </location>
    <ligand>
        <name>Zn(2+)</name>
        <dbReference type="ChEBI" id="CHEBI:29105"/>
    </ligand>
</feature>
<comment type="function">
    <text evidence="4">Involved in the maturation of [NiFe] hydrogenases. Required for nickel insertion into the metal center of the hydrogenase.</text>
</comment>
<dbReference type="Pfam" id="PF01155">
    <property type="entry name" value="HypA"/>
    <property type="match status" value="1"/>
</dbReference>
<evidence type="ECO:0000313" key="6">
    <source>
        <dbReference type="Proteomes" id="UP000749040"/>
    </source>
</evidence>
<evidence type="ECO:0000256" key="2">
    <source>
        <dbReference type="ARBA" id="ARBA00022723"/>
    </source>
</evidence>
<feature type="binding site" evidence="4">
    <location>
        <position position="96"/>
    </location>
    <ligand>
        <name>Zn(2+)</name>
        <dbReference type="ChEBI" id="CHEBI:29105"/>
    </ligand>
</feature>
<organism evidence="5 6">
    <name type="scientific">Actinacidiphila acididurans</name>
    <dbReference type="NCBI Taxonomy" id="2784346"/>
    <lineage>
        <taxon>Bacteria</taxon>
        <taxon>Bacillati</taxon>
        <taxon>Actinomycetota</taxon>
        <taxon>Actinomycetes</taxon>
        <taxon>Kitasatosporales</taxon>
        <taxon>Streptomycetaceae</taxon>
        <taxon>Actinacidiphila</taxon>
    </lineage>
</organism>
<comment type="similarity">
    <text evidence="4">Belongs to the HypA/HybF family.</text>
</comment>
<keyword evidence="2 4" id="KW-0479">Metal-binding</keyword>
<keyword evidence="3 4" id="KW-0862">Zinc</keyword>
<gene>
    <name evidence="4" type="primary">hypA</name>
    <name evidence="5" type="ORF">ITX44_37995</name>
</gene>
<dbReference type="Proteomes" id="UP000749040">
    <property type="component" value="Unassembled WGS sequence"/>
</dbReference>
<name>A0ABS2U3R1_9ACTN</name>
<dbReference type="EMBL" id="JADKYB010000033">
    <property type="protein sequence ID" value="MBM9510254.1"/>
    <property type="molecule type" value="Genomic_DNA"/>
</dbReference>
<dbReference type="PANTHER" id="PTHR34535:SF3">
    <property type="entry name" value="HYDROGENASE MATURATION FACTOR HYPA"/>
    <property type="match status" value="1"/>
</dbReference>
<dbReference type="RefSeq" id="WP_205364027.1">
    <property type="nucleotide sequence ID" value="NZ_JADKYB010000033.1"/>
</dbReference>
<sequence>MHELSIAASVVESAQDVAHRLGADRVEAVTLRIGALAGVVADALRFSFALVAEGTALDGAELVIEEIPARARCGGDGGCGTEFAVGSPPALWCPACARPATDVPAGRELELVEVRVAGSA</sequence>
<evidence type="ECO:0000313" key="5">
    <source>
        <dbReference type="EMBL" id="MBM9510254.1"/>
    </source>
</evidence>
<dbReference type="HAMAP" id="MF_00213">
    <property type="entry name" value="HypA_HybF"/>
    <property type="match status" value="1"/>
</dbReference>
<dbReference type="InterPro" id="IPR000688">
    <property type="entry name" value="HypA/HybF"/>
</dbReference>